<dbReference type="SUPFAM" id="SSF46458">
    <property type="entry name" value="Globin-like"/>
    <property type="match status" value="1"/>
</dbReference>
<dbReference type="EMBL" id="JAALHA020000002">
    <property type="protein sequence ID" value="MDR9894366.1"/>
    <property type="molecule type" value="Genomic_DNA"/>
</dbReference>
<proteinExistence type="predicted"/>
<evidence type="ECO:0000313" key="1">
    <source>
        <dbReference type="EMBL" id="MDR9894366.1"/>
    </source>
</evidence>
<keyword evidence="2" id="KW-1185">Reference proteome</keyword>
<organism evidence="1 2">
    <name type="scientific">Aetokthonos hydrillicola Thurmond2011</name>
    <dbReference type="NCBI Taxonomy" id="2712845"/>
    <lineage>
        <taxon>Bacteria</taxon>
        <taxon>Bacillati</taxon>
        <taxon>Cyanobacteriota</taxon>
        <taxon>Cyanophyceae</taxon>
        <taxon>Nostocales</taxon>
        <taxon>Hapalosiphonaceae</taxon>
        <taxon>Aetokthonos</taxon>
    </lineage>
</organism>
<dbReference type="RefSeq" id="WP_208343263.1">
    <property type="nucleotide sequence ID" value="NZ_CAWQFN010000279.1"/>
</dbReference>
<comment type="caution">
    <text evidence="1">The sequence shown here is derived from an EMBL/GenBank/DDBJ whole genome shotgun (WGS) entry which is preliminary data.</text>
</comment>
<reference evidence="2" key="1">
    <citation type="journal article" date="2021" name="Science">
        <title>Hunting the eagle killer: A cyanobacterial neurotoxin causes vacuolar myelinopathy.</title>
        <authorList>
            <person name="Breinlinger S."/>
            <person name="Phillips T.J."/>
            <person name="Haram B.N."/>
            <person name="Mares J."/>
            <person name="Martinez Yerena J.A."/>
            <person name="Hrouzek P."/>
            <person name="Sobotka R."/>
            <person name="Henderson W.M."/>
            <person name="Schmieder P."/>
            <person name="Williams S.M."/>
            <person name="Lauderdale J.D."/>
            <person name="Wilde H.D."/>
            <person name="Gerrin W."/>
            <person name="Kust A."/>
            <person name="Washington J.W."/>
            <person name="Wagner C."/>
            <person name="Geier B."/>
            <person name="Liebeke M."/>
            <person name="Enke H."/>
            <person name="Niedermeyer T.H.J."/>
            <person name="Wilde S.B."/>
        </authorList>
    </citation>
    <scope>NUCLEOTIDE SEQUENCE [LARGE SCALE GENOMIC DNA]</scope>
    <source>
        <strain evidence="2">Thurmond2011</strain>
    </source>
</reference>
<protein>
    <submittedName>
        <fullName evidence="1">Uncharacterized protein</fullName>
    </submittedName>
</protein>
<accession>A0AAP5M403</accession>
<name>A0AAP5M403_9CYAN</name>
<dbReference type="AlphaFoldDB" id="A0AAP5M403"/>
<dbReference type="InterPro" id="IPR009050">
    <property type="entry name" value="Globin-like_sf"/>
</dbReference>
<gene>
    <name evidence="1" type="ORF">G7B40_007235</name>
</gene>
<sequence>MLKTTYVETTPSVKRLLNLWALHYKPDLSSLPLYQESFICLFLETASPEGRSKTVAKFKDNLLDINSQMAWIQTKSLHNYIPNVLNFKEAKKITDSAILVYKVLLNIYQNQLLYNSSFVNEISRTEDNLHDNSLTDFRILTIQELADGLQPILIEFQEQHIACNDWHSLGFMTTQLKFTNKLILNQVTPIEKLLLSPYLKFVEEQVAIPWQRVCVAATKHDLNSPALALVEKMLPAAEQIAQNVYNQLVELFPNYMSRSGLLSSPTVAQSSLRDLKMFQAYLWLSVLEQSLAAVEQELVNLCLMVMEKVDVKWEVLQQWNKILMDEVLNQLQPEQRMILLPYTQGMQQAFYKVKP</sequence>
<dbReference type="Proteomes" id="UP000667802">
    <property type="component" value="Unassembled WGS sequence"/>
</dbReference>
<evidence type="ECO:0000313" key="2">
    <source>
        <dbReference type="Proteomes" id="UP000667802"/>
    </source>
</evidence>